<protein>
    <recommendedName>
        <fullName evidence="3">BTB domain-containing protein</fullName>
    </recommendedName>
</protein>
<dbReference type="AlphaFoldDB" id="A0A4Y7PJI6"/>
<name>A0A4Y7PJI6_9AGAM</name>
<evidence type="ECO:0000313" key="2">
    <source>
        <dbReference type="Proteomes" id="UP000294933"/>
    </source>
</evidence>
<accession>A0A4Y7PJI6</accession>
<proteinExistence type="predicted"/>
<organism evidence="1 2">
    <name type="scientific">Rickenella mellea</name>
    <dbReference type="NCBI Taxonomy" id="50990"/>
    <lineage>
        <taxon>Eukaryota</taxon>
        <taxon>Fungi</taxon>
        <taxon>Dikarya</taxon>
        <taxon>Basidiomycota</taxon>
        <taxon>Agaricomycotina</taxon>
        <taxon>Agaricomycetes</taxon>
        <taxon>Hymenochaetales</taxon>
        <taxon>Rickenellaceae</taxon>
        <taxon>Rickenella</taxon>
    </lineage>
</organism>
<evidence type="ECO:0008006" key="3">
    <source>
        <dbReference type="Google" id="ProtNLM"/>
    </source>
</evidence>
<dbReference type="VEuPathDB" id="FungiDB:BD410DRAFT_845023"/>
<keyword evidence="2" id="KW-1185">Reference proteome</keyword>
<evidence type="ECO:0000313" key="1">
    <source>
        <dbReference type="EMBL" id="TDL15644.1"/>
    </source>
</evidence>
<dbReference type="Proteomes" id="UP000294933">
    <property type="component" value="Unassembled WGS sequence"/>
</dbReference>
<reference evidence="1 2" key="1">
    <citation type="submission" date="2018-06" db="EMBL/GenBank/DDBJ databases">
        <title>A transcriptomic atlas of mushroom development highlights an independent origin of complex multicellularity.</title>
        <authorList>
            <consortium name="DOE Joint Genome Institute"/>
            <person name="Krizsan K."/>
            <person name="Almasi E."/>
            <person name="Merenyi Z."/>
            <person name="Sahu N."/>
            <person name="Viragh M."/>
            <person name="Koszo T."/>
            <person name="Mondo S."/>
            <person name="Kiss B."/>
            <person name="Balint B."/>
            <person name="Kues U."/>
            <person name="Barry K."/>
            <person name="Hegedus J.C."/>
            <person name="Henrissat B."/>
            <person name="Johnson J."/>
            <person name="Lipzen A."/>
            <person name="Ohm R."/>
            <person name="Nagy I."/>
            <person name="Pangilinan J."/>
            <person name="Yan J."/>
            <person name="Xiong Y."/>
            <person name="Grigoriev I.V."/>
            <person name="Hibbett D.S."/>
            <person name="Nagy L.G."/>
        </authorList>
    </citation>
    <scope>NUCLEOTIDE SEQUENCE [LARGE SCALE GENOMIC DNA]</scope>
    <source>
        <strain evidence="1 2">SZMC22713</strain>
    </source>
</reference>
<dbReference type="OrthoDB" id="2886395at2759"/>
<dbReference type="EMBL" id="ML170267">
    <property type="protein sequence ID" value="TDL15644.1"/>
    <property type="molecule type" value="Genomic_DNA"/>
</dbReference>
<sequence length="368" mass="43082">MAVHWTKAENFFIPDGDICFLVEDRLFKIHRSKIDLQKSDYFNKLLGEPNKDADGSEDKPFRIQGHGKTLESFSHLCSVVYTLKFDSKSPQRKVPAFYPKQTKLLLTLAKSIWIYECFVSHSLIQNTLPDRAPPRKELFTETPLEVLMDWVVVMDQENPKSTPQEKEEHTKYRNIAMNTFYCRMIKEDLERRNEPDSKNVKEIMNFGREHEFLAALLYIYLAYHSADNIGQLLSGKENPVGASIRPDWAIFEIRAIACRKWLIEQWPHGVARATTLKDMDYCLPNHIVCRNKLKQELEALHKSQLTEPKKNWDIMGYFYKMSGCALKLGCVDCFQKFEEAMDPLRTEVRRSLKCILVELEHPTWDIWP</sequence>
<gene>
    <name evidence="1" type="ORF">BD410DRAFT_845023</name>
</gene>